<reference evidence="4" key="1">
    <citation type="journal article" date="2006" name="PLoS Biol.">
        <title>Macronuclear genome sequence of the ciliate Tetrahymena thermophila, a model eukaryote.</title>
        <authorList>
            <person name="Eisen J.A."/>
            <person name="Coyne R.S."/>
            <person name="Wu M."/>
            <person name="Wu D."/>
            <person name="Thiagarajan M."/>
            <person name="Wortman J.R."/>
            <person name="Badger J.H."/>
            <person name="Ren Q."/>
            <person name="Amedeo P."/>
            <person name="Jones K.M."/>
            <person name="Tallon L.J."/>
            <person name="Delcher A.L."/>
            <person name="Salzberg S.L."/>
            <person name="Silva J.C."/>
            <person name="Haas B.J."/>
            <person name="Majoros W.H."/>
            <person name="Farzad M."/>
            <person name="Carlton J.M."/>
            <person name="Smith R.K. Jr."/>
            <person name="Garg J."/>
            <person name="Pearlman R.E."/>
            <person name="Karrer K.M."/>
            <person name="Sun L."/>
            <person name="Manning G."/>
            <person name="Elde N.C."/>
            <person name="Turkewitz A.P."/>
            <person name="Asai D.J."/>
            <person name="Wilkes D.E."/>
            <person name="Wang Y."/>
            <person name="Cai H."/>
            <person name="Collins K."/>
            <person name="Stewart B.A."/>
            <person name="Lee S.R."/>
            <person name="Wilamowska K."/>
            <person name="Weinberg Z."/>
            <person name="Ruzzo W.L."/>
            <person name="Wloga D."/>
            <person name="Gaertig J."/>
            <person name="Frankel J."/>
            <person name="Tsao C.-C."/>
            <person name="Gorovsky M.A."/>
            <person name="Keeling P.J."/>
            <person name="Waller R.F."/>
            <person name="Patron N.J."/>
            <person name="Cherry J.M."/>
            <person name="Stover N.A."/>
            <person name="Krieger C.J."/>
            <person name="del Toro C."/>
            <person name="Ryder H.F."/>
            <person name="Williamson S.C."/>
            <person name="Barbeau R.A."/>
            <person name="Hamilton E.P."/>
            <person name="Orias E."/>
        </authorList>
    </citation>
    <scope>NUCLEOTIDE SEQUENCE [LARGE SCALE GENOMIC DNA]</scope>
    <source>
        <strain evidence="4">SB210</strain>
    </source>
</reference>
<dbReference type="InParanoid" id="I7MM30"/>
<keyword evidence="1" id="KW-0175">Coiled coil</keyword>
<dbReference type="EMBL" id="GG662471">
    <property type="protein sequence ID" value="EAS03862.2"/>
    <property type="molecule type" value="Genomic_DNA"/>
</dbReference>
<feature type="compositionally biased region" description="Low complexity" evidence="2">
    <location>
        <begin position="1036"/>
        <end position="1046"/>
    </location>
</feature>
<feature type="coiled-coil region" evidence="1">
    <location>
        <begin position="647"/>
        <end position="686"/>
    </location>
</feature>
<evidence type="ECO:0000313" key="4">
    <source>
        <dbReference type="Proteomes" id="UP000009168"/>
    </source>
</evidence>
<feature type="region of interest" description="Disordered" evidence="2">
    <location>
        <begin position="795"/>
        <end position="822"/>
    </location>
</feature>
<feature type="region of interest" description="Disordered" evidence="2">
    <location>
        <begin position="1"/>
        <end position="29"/>
    </location>
</feature>
<protein>
    <submittedName>
        <fullName evidence="3">Uncharacterized protein</fullName>
    </submittedName>
</protein>
<dbReference type="KEGG" id="tet:TTHERM_00659060"/>
<feature type="region of interest" description="Disordered" evidence="2">
    <location>
        <begin position="214"/>
        <end position="245"/>
    </location>
</feature>
<feature type="compositionally biased region" description="Basic and acidic residues" evidence="2">
    <location>
        <begin position="1"/>
        <end position="12"/>
    </location>
</feature>
<feature type="region of interest" description="Disordered" evidence="2">
    <location>
        <begin position="547"/>
        <end position="582"/>
    </location>
</feature>
<evidence type="ECO:0000256" key="1">
    <source>
        <dbReference type="SAM" id="Coils"/>
    </source>
</evidence>
<dbReference type="RefSeq" id="XP_001024107.2">
    <property type="nucleotide sequence ID" value="XM_001024107.3"/>
</dbReference>
<feature type="compositionally biased region" description="Polar residues" evidence="2">
    <location>
        <begin position="547"/>
        <end position="566"/>
    </location>
</feature>
<feature type="compositionally biased region" description="Polar residues" evidence="2">
    <location>
        <begin position="464"/>
        <end position="474"/>
    </location>
</feature>
<evidence type="ECO:0000256" key="2">
    <source>
        <dbReference type="SAM" id="MobiDB-lite"/>
    </source>
</evidence>
<keyword evidence="4" id="KW-1185">Reference proteome</keyword>
<gene>
    <name evidence="3" type="ORF">TTHERM_00659060</name>
</gene>
<feature type="compositionally biased region" description="Polar residues" evidence="2">
    <location>
        <begin position="1017"/>
        <end position="1035"/>
    </location>
</feature>
<dbReference type="GeneID" id="7830196"/>
<feature type="coiled-coil region" evidence="1">
    <location>
        <begin position="286"/>
        <end position="313"/>
    </location>
</feature>
<dbReference type="AlphaFoldDB" id="I7MM30"/>
<feature type="region of interest" description="Disordered" evidence="2">
    <location>
        <begin position="909"/>
        <end position="931"/>
    </location>
</feature>
<sequence>MIQEAQYDHLDPQNKQNNEGEADQQYEESYASINLESYQSYFDKINQALEQSSQLTNQMFSDQKFQESDVTYEEIYNKQNMEDKGIDEISKKLLEYQLFYGIQSPDIQQIQQQTTINEQNMSDQNTFQQNRFEQLSQEIANRIQERAFVTTDQSNQFNLHTIEEEDINEEDLSIDKKHKIKKIEVNNQQQLTESITEEHQNSNQQDQNSLVQNTSDQINQESSQQEEDDERHNPPIPIPQEEGHKPMIIVKGNKYLIQNYNSNHVQHEEQPRFYSQSNKQEIVFNLRQRENEEEEGEEELNQFQNLEQQINNQQLYGNQKEEEYEQDLNYHQQLQDHEQEDFVNRDSQQDDNENLQCDESQELENEQQYQLQKQAIEAFVQKQNQQQQAYKESLNKQLIAHAEQQSGMLQHIQEQGQENQQSKIEYQYDNKLTMEELSGKSYQSYRQIKNQKALNHPNSDRTITKQNKVRPQSPKNEEKLERLNKQQNLANQQKQVNKNHFLSPNSYSNYQKIDRFNQQEQLSHYQKNKSPISVSKNNKKINNQFTSQQKNEISSSPLASQNLSKKNVQQNEVESNQNCHNGNHIYEYNYEQNIQQEQDQQFNPNSYLSSYSQNQAQNLYDYQKSQSNQINHNQNYTNGQENEYYYEQKLQNNNNNKFQTLQKLQQEKLRLEKIKYKKLVQEQQEEREKKYIRQNKLINKEYSYNNSSNQITSISNQNEYFPTKMKTQQEYSTLNGNKYYQKNMLTEHQNNSAYLEQQSNYTYLNSFKMKKKQMSLSNLSNQSETQTQNMYQMQQLAAQSSNKNLSKIASPSGRRSDIIKSPQNNYNKDLFIQQNQQKNSTKNQQNSIRNEQNVVNIEVMKKIAQDIERQQALKQKRGQIDQNMQRETRVLIKNGLVADAINEIVLKTEKKSRSTSRTPSKNKKSAPTSKIISQKAKEQQMLRFQHAVVESTDNLKPKKSIQQTKNINNNYFANYFNESPIKKKSTPQKQSAKDTTGDRGILMILENFSKKNQVNAKDLKLNTSNQSITSRNQLTNKNSSNNSNNSMQLKTLLL</sequence>
<feature type="region of interest" description="Disordered" evidence="2">
    <location>
        <begin position="979"/>
        <end position="998"/>
    </location>
</feature>
<feature type="region of interest" description="Disordered" evidence="2">
    <location>
        <begin position="1017"/>
        <end position="1054"/>
    </location>
</feature>
<dbReference type="Proteomes" id="UP000009168">
    <property type="component" value="Unassembled WGS sequence"/>
</dbReference>
<accession>I7MM30</accession>
<name>I7MM30_TETTS</name>
<dbReference type="HOGENOM" id="CLU_290453_0_0_1"/>
<evidence type="ECO:0000313" key="3">
    <source>
        <dbReference type="EMBL" id="EAS03862.2"/>
    </source>
</evidence>
<proteinExistence type="predicted"/>
<organism evidence="3 4">
    <name type="scientific">Tetrahymena thermophila (strain SB210)</name>
    <dbReference type="NCBI Taxonomy" id="312017"/>
    <lineage>
        <taxon>Eukaryota</taxon>
        <taxon>Sar</taxon>
        <taxon>Alveolata</taxon>
        <taxon>Ciliophora</taxon>
        <taxon>Intramacronucleata</taxon>
        <taxon>Oligohymenophorea</taxon>
        <taxon>Hymenostomatida</taxon>
        <taxon>Tetrahymenina</taxon>
        <taxon>Tetrahymenidae</taxon>
        <taxon>Tetrahymena</taxon>
    </lineage>
</organism>
<feature type="compositionally biased region" description="Low complexity" evidence="2">
    <location>
        <begin position="567"/>
        <end position="578"/>
    </location>
</feature>
<feature type="compositionally biased region" description="Polar residues" evidence="2">
    <location>
        <begin position="795"/>
        <end position="809"/>
    </location>
</feature>
<feature type="region of interest" description="Disordered" evidence="2">
    <location>
        <begin position="454"/>
        <end position="477"/>
    </location>
</feature>